<keyword evidence="2" id="KW-1185">Reference proteome</keyword>
<organism evidence="1 2">
    <name type="scientific">Araneus ventricosus</name>
    <name type="common">Orbweaver spider</name>
    <name type="synonym">Epeira ventricosa</name>
    <dbReference type="NCBI Taxonomy" id="182803"/>
    <lineage>
        <taxon>Eukaryota</taxon>
        <taxon>Metazoa</taxon>
        <taxon>Ecdysozoa</taxon>
        <taxon>Arthropoda</taxon>
        <taxon>Chelicerata</taxon>
        <taxon>Arachnida</taxon>
        <taxon>Araneae</taxon>
        <taxon>Araneomorphae</taxon>
        <taxon>Entelegynae</taxon>
        <taxon>Araneoidea</taxon>
        <taxon>Araneidae</taxon>
        <taxon>Araneus</taxon>
    </lineage>
</organism>
<evidence type="ECO:0000313" key="1">
    <source>
        <dbReference type="EMBL" id="GBO15083.1"/>
    </source>
</evidence>
<evidence type="ECO:0000313" key="2">
    <source>
        <dbReference type="Proteomes" id="UP000499080"/>
    </source>
</evidence>
<dbReference type="OrthoDB" id="6435927at2759"/>
<protein>
    <submittedName>
        <fullName evidence="1">Uncharacterized protein</fullName>
    </submittedName>
</protein>
<reference evidence="1 2" key="1">
    <citation type="journal article" date="2019" name="Sci. Rep.">
        <title>Orb-weaving spider Araneus ventricosus genome elucidates the spidroin gene catalogue.</title>
        <authorList>
            <person name="Kono N."/>
            <person name="Nakamura H."/>
            <person name="Ohtoshi R."/>
            <person name="Moran D.A.P."/>
            <person name="Shinohara A."/>
            <person name="Yoshida Y."/>
            <person name="Fujiwara M."/>
            <person name="Mori M."/>
            <person name="Tomita M."/>
            <person name="Arakawa K."/>
        </authorList>
    </citation>
    <scope>NUCLEOTIDE SEQUENCE [LARGE SCALE GENOMIC DNA]</scope>
</reference>
<comment type="caution">
    <text evidence="1">The sequence shown here is derived from an EMBL/GenBank/DDBJ whole genome shotgun (WGS) entry which is preliminary data.</text>
</comment>
<accession>A0A4Y2UQT5</accession>
<dbReference type="EMBL" id="BGPR01039149">
    <property type="protein sequence ID" value="GBO15083.1"/>
    <property type="molecule type" value="Genomic_DNA"/>
</dbReference>
<dbReference type="AlphaFoldDB" id="A0A4Y2UQT5"/>
<sequence>MIIPFLPTQGLTFFSEYGCPNPEVPRDLCSLLYAFCVLLIHSIPRRQATELSMRSCSHPVSFLLLMNRQKPHVLAVRGDFFDGWYTVGPQCINSPHQTFNTSKEVITCGRLLNLPIEEITLEYSFQGAKDVRSINIRRYGELMPAKNFILTFSTTRLLEYTKAGYVRCSVRPYIRNPLRSFKYQRFGHCRGTLACVRCAVDGHENTGCTSVEKFVNCQGKHTSFSRSCPKWKF</sequence>
<gene>
    <name evidence="1" type="ORF">AVEN_31491_1</name>
</gene>
<proteinExistence type="predicted"/>
<name>A0A4Y2UQT5_ARAVE</name>
<dbReference type="Proteomes" id="UP000499080">
    <property type="component" value="Unassembled WGS sequence"/>
</dbReference>